<dbReference type="AlphaFoldDB" id="A0AAQ3PKW5"/>
<sequence>MQLSFPSTPVALHRPASLSPTPTPCRHIVASPSPSFSWPPPDPCISRRAACVLHRDVLPRALRRSSARPPAPAGRNVAAREASSRETG</sequence>
<accession>A0AAQ3PKW5</accession>
<name>A0AAQ3PKW5_PASNO</name>
<feature type="region of interest" description="Disordered" evidence="1">
    <location>
        <begin position="1"/>
        <end position="41"/>
    </location>
</feature>
<protein>
    <submittedName>
        <fullName evidence="2">Uncharacterized protein</fullName>
    </submittedName>
</protein>
<dbReference type="EMBL" id="CP144745">
    <property type="protein sequence ID" value="WVZ51219.1"/>
    <property type="molecule type" value="Genomic_DNA"/>
</dbReference>
<evidence type="ECO:0000256" key="1">
    <source>
        <dbReference type="SAM" id="MobiDB-lite"/>
    </source>
</evidence>
<proteinExistence type="predicted"/>
<feature type="region of interest" description="Disordered" evidence="1">
    <location>
        <begin position="60"/>
        <end position="88"/>
    </location>
</feature>
<gene>
    <name evidence="2" type="ORF">U9M48_002381</name>
</gene>
<organism evidence="2 3">
    <name type="scientific">Paspalum notatum var. saurae</name>
    <dbReference type="NCBI Taxonomy" id="547442"/>
    <lineage>
        <taxon>Eukaryota</taxon>
        <taxon>Viridiplantae</taxon>
        <taxon>Streptophyta</taxon>
        <taxon>Embryophyta</taxon>
        <taxon>Tracheophyta</taxon>
        <taxon>Spermatophyta</taxon>
        <taxon>Magnoliopsida</taxon>
        <taxon>Liliopsida</taxon>
        <taxon>Poales</taxon>
        <taxon>Poaceae</taxon>
        <taxon>PACMAD clade</taxon>
        <taxon>Panicoideae</taxon>
        <taxon>Andropogonodae</taxon>
        <taxon>Paspaleae</taxon>
        <taxon>Paspalinae</taxon>
        <taxon>Paspalum</taxon>
    </lineage>
</organism>
<reference evidence="2 3" key="1">
    <citation type="submission" date="2024-02" db="EMBL/GenBank/DDBJ databases">
        <title>High-quality chromosome-scale genome assembly of Pensacola bahiagrass (Paspalum notatum Flugge var. saurae).</title>
        <authorList>
            <person name="Vega J.M."/>
            <person name="Podio M."/>
            <person name="Orjuela J."/>
            <person name="Siena L.A."/>
            <person name="Pessino S.C."/>
            <person name="Combes M.C."/>
            <person name="Mariac C."/>
            <person name="Albertini E."/>
            <person name="Pupilli F."/>
            <person name="Ortiz J.P.A."/>
            <person name="Leblanc O."/>
        </authorList>
    </citation>
    <scope>NUCLEOTIDE SEQUENCE [LARGE SCALE GENOMIC DNA]</scope>
    <source>
        <strain evidence="2">R1</strain>
        <tissue evidence="2">Leaf</tissue>
    </source>
</reference>
<keyword evidence="3" id="KW-1185">Reference proteome</keyword>
<dbReference type="Proteomes" id="UP001341281">
    <property type="component" value="Chromosome 01"/>
</dbReference>
<evidence type="ECO:0000313" key="3">
    <source>
        <dbReference type="Proteomes" id="UP001341281"/>
    </source>
</evidence>
<evidence type="ECO:0000313" key="2">
    <source>
        <dbReference type="EMBL" id="WVZ51219.1"/>
    </source>
</evidence>